<feature type="compositionally biased region" description="Polar residues" evidence="8">
    <location>
        <begin position="660"/>
        <end position="675"/>
    </location>
</feature>
<keyword evidence="6" id="KW-0539">Nucleus</keyword>
<keyword evidence="4" id="KW-0238">DNA-binding</keyword>
<dbReference type="Proteomes" id="UP000799441">
    <property type="component" value="Unassembled WGS sequence"/>
</dbReference>
<dbReference type="SUPFAM" id="SSF57959">
    <property type="entry name" value="Leucine zipper domain"/>
    <property type="match status" value="1"/>
</dbReference>
<evidence type="ECO:0000256" key="8">
    <source>
        <dbReference type="SAM" id="MobiDB-lite"/>
    </source>
</evidence>
<evidence type="ECO:0000256" key="2">
    <source>
        <dbReference type="ARBA" id="ARBA00007163"/>
    </source>
</evidence>
<sequence>MAYTNPSFDFRPSQPESSLDARRPSYFESEDSSNVLDPAILDADMMQSPHNSNQFRKDSFASNGVLSPPAENSAWDSSSYVACNPEHAAASGVTGTFHGDRTAFVRHSVAHQSTYRPQPQPQPQQAQWNMDQSSGQCTPTHGLDFMPQPQFEGPPYALQRTESAPSQSFARQPHHATHNFNGIPVPEQNFIPAPQVQTPMSPHSHQDWMAMAAQEGDRRPMPKRMRPQSPPRTIVDLQRRDGIRKKNGRIEIPQERNIHTIDELIDKTTDEDLLKELKQQKRLLRNREAALASRQRKKKHTEDLEVKEKGYAQQIVHLEKEVADMQLAHNQMERDRQLLWQQKEEARRHIDVLQEEKRDLAMRHTEETSLLRRRIQILTDQLEHGSAPSMSAAPSSTGFADFNAEMEALNMNHDVGNDWDSFFVVNDLHNEGQEDFTFDPTVDQVKLSPKLEKKASTNTIVPVPPKLQHEASMEQPIASGLLFMLLLCGAFVASNPQISSRSDLPRMPPDVQRAAPTVLSNLLAEAGSDSSTQLHASMPQAAQAPGPSSAALEGNGRTSRLDHMHRRLTVPSKQQEADAAFSMTPAQYASLTEVPIHNPNDGAEPMTGRRNLAHALASIEHEGGKSKAEVYTRSLLWDQIPVDVVKQFREMVRDQDELESQQQQHRPQTTMTGQNDNHDFGNMFPYKLD</sequence>
<keyword evidence="3" id="KW-0805">Transcription regulation</keyword>
<dbReference type="PROSITE" id="PS50217">
    <property type="entry name" value="BZIP"/>
    <property type="match status" value="1"/>
</dbReference>
<feature type="compositionally biased region" description="Polar residues" evidence="8">
    <location>
        <begin position="48"/>
        <end position="65"/>
    </location>
</feature>
<feature type="domain" description="BZIP" evidence="9">
    <location>
        <begin position="276"/>
        <end position="326"/>
    </location>
</feature>
<dbReference type="Gene3D" id="1.20.5.170">
    <property type="match status" value="1"/>
</dbReference>
<evidence type="ECO:0000256" key="1">
    <source>
        <dbReference type="ARBA" id="ARBA00004123"/>
    </source>
</evidence>
<evidence type="ECO:0000313" key="10">
    <source>
        <dbReference type="EMBL" id="KAF2724965.1"/>
    </source>
</evidence>
<keyword evidence="7" id="KW-0175">Coiled coil</keyword>
<feature type="region of interest" description="Disordered" evidence="8">
    <location>
        <begin position="1"/>
        <end position="77"/>
    </location>
</feature>
<evidence type="ECO:0000256" key="7">
    <source>
        <dbReference type="SAM" id="Coils"/>
    </source>
</evidence>
<evidence type="ECO:0000313" key="11">
    <source>
        <dbReference type="Proteomes" id="UP000799441"/>
    </source>
</evidence>
<organism evidence="10 11">
    <name type="scientific">Polychaeton citri CBS 116435</name>
    <dbReference type="NCBI Taxonomy" id="1314669"/>
    <lineage>
        <taxon>Eukaryota</taxon>
        <taxon>Fungi</taxon>
        <taxon>Dikarya</taxon>
        <taxon>Ascomycota</taxon>
        <taxon>Pezizomycotina</taxon>
        <taxon>Dothideomycetes</taxon>
        <taxon>Dothideomycetidae</taxon>
        <taxon>Capnodiales</taxon>
        <taxon>Capnodiaceae</taxon>
        <taxon>Polychaeton</taxon>
    </lineage>
</organism>
<comment type="similarity">
    <text evidence="2">Belongs to the bZIP family.</text>
</comment>
<evidence type="ECO:0000256" key="3">
    <source>
        <dbReference type="ARBA" id="ARBA00023015"/>
    </source>
</evidence>
<feature type="coiled-coil region" evidence="7">
    <location>
        <begin position="267"/>
        <end position="363"/>
    </location>
</feature>
<comment type="caution">
    <text evidence="10">The sequence shown here is derived from an EMBL/GenBank/DDBJ whole genome shotgun (WGS) entry which is preliminary data.</text>
</comment>
<dbReference type="CDD" id="cd14704">
    <property type="entry name" value="bZIP_HY5-like"/>
    <property type="match status" value="1"/>
</dbReference>
<accession>A0A9P4UUA5</accession>
<protein>
    <recommendedName>
        <fullName evidence="9">BZIP domain-containing protein</fullName>
    </recommendedName>
</protein>
<dbReference type="PANTHER" id="PTHR47416:SF8">
    <property type="entry name" value="BASIC-LEUCINE ZIPPER TRANSCRIPTION FACTOR E-RELATED"/>
    <property type="match status" value="1"/>
</dbReference>
<evidence type="ECO:0000256" key="5">
    <source>
        <dbReference type="ARBA" id="ARBA00023163"/>
    </source>
</evidence>
<dbReference type="InterPro" id="IPR046347">
    <property type="entry name" value="bZIP_sf"/>
</dbReference>
<dbReference type="OrthoDB" id="644067at2759"/>
<evidence type="ECO:0000259" key="9">
    <source>
        <dbReference type="PROSITE" id="PS50217"/>
    </source>
</evidence>
<dbReference type="AlphaFoldDB" id="A0A9P4UUA5"/>
<dbReference type="EMBL" id="MU003769">
    <property type="protein sequence ID" value="KAF2724965.1"/>
    <property type="molecule type" value="Genomic_DNA"/>
</dbReference>
<keyword evidence="5" id="KW-0804">Transcription</keyword>
<feature type="region of interest" description="Disordered" evidence="8">
    <location>
        <begin position="654"/>
        <end position="689"/>
    </location>
</feature>
<dbReference type="GO" id="GO:0003677">
    <property type="term" value="F:DNA binding"/>
    <property type="evidence" value="ECO:0007669"/>
    <property type="project" value="UniProtKB-KW"/>
</dbReference>
<feature type="region of interest" description="Disordered" evidence="8">
    <location>
        <begin position="527"/>
        <end position="556"/>
    </location>
</feature>
<feature type="region of interest" description="Disordered" evidence="8">
    <location>
        <begin position="111"/>
        <end position="136"/>
    </location>
</feature>
<evidence type="ECO:0000256" key="6">
    <source>
        <dbReference type="ARBA" id="ARBA00023242"/>
    </source>
</evidence>
<dbReference type="SMART" id="SM00338">
    <property type="entry name" value="BRLZ"/>
    <property type="match status" value="1"/>
</dbReference>
<dbReference type="PANTHER" id="PTHR47416">
    <property type="entry name" value="BASIC-LEUCINE ZIPPER TRANSCRIPTION FACTOR F-RELATED"/>
    <property type="match status" value="1"/>
</dbReference>
<dbReference type="InterPro" id="IPR004827">
    <property type="entry name" value="bZIP"/>
</dbReference>
<name>A0A9P4UUA5_9PEZI</name>
<comment type="subcellular location">
    <subcellularLocation>
        <location evidence="1">Nucleus</location>
    </subcellularLocation>
</comment>
<gene>
    <name evidence="10" type="ORF">K431DRAFT_216695</name>
</gene>
<dbReference type="GO" id="GO:0005634">
    <property type="term" value="C:nucleus"/>
    <property type="evidence" value="ECO:0007669"/>
    <property type="project" value="UniProtKB-SubCell"/>
</dbReference>
<feature type="compositionally biased region" description="Low complexity" evidence="8">
    <location>
        <begin position="536"/>
        <end position="551"/>
    </location>
</feature>
<reference evidence="10" key="1">
    <citation type="journal article" date="2020" name="Stud. Mycol.">
        <title>101 Dothideomycetes genomes: a test case for predicting lifestyles and emergence of pathogens.</title>
        <authorList>
            <person name="Haridas S."/>
            <person name="Albert R."/>
            <person name="Binder M."/>
            <person name="Bloem J."/>
            <person name="Labutti K."/>
            <person name="Salamov A."/>
            <person name="Andreopoulos B."/>
            <person name="Baker S."/>
            <person name="Barry K."/>
            <person name="Bills G."/>
            <person name="Bluhm B."/>
            <person name="Cannon C."/>
            <person name="Castanera R."/>
            <person name="Culley D."/>
            <person name="Daum C."/>
            <person name="Ezra D."/>
            <person name="Gonzalez J."/>
            <person name="Henrissat B."/>
            <person name="Kuo A."/>
            <person name="Liang C."/>
            <person name="Lipzen A."/>
            <person name="Lutzoni F."/>
            <person name="Magnuson J."/>
            <person name="Mondo S."/>
            <person name="Nolan M."/>
            <person name="Ohm R."/>
            <person name="Pangilinan J."/>
            <person name="Park H.-J."/>
            <person name="Ramirez L."/>
            <person name="Alfaro M."/>
            <person name="Sun H."/>
            <person name="Tritt A."/>
            <person name="Yoshinaga Y."/>
            <person name="Zwiers L.-H."/>
            <person name="Turgeon B."/>
            <person name="Goodwin S."/>
            <person name="Spatafora J."/>
            <person name="Crous P."/>
            <person name="Grigoriev I."/>
        </authorList>
    </citation>
    <scope>NUCLEOTIDE SEQUENCE</scope>
    <source>
        <strain evidence="10">CBS 116435</strain>
    </source>
</reference>
<dbReference type="GO" id="GO:0003700">
    <property type="term" value="F:DNA-binding transcription factor activity"/>
    <property type="evidence" value="ECO:0007669"/>
    <property type="project" value="InterPro"/>
</dbReference>
<keyword evidence="11" id="KW-1185">Reference proteome</keyword>
<dbReference type="Pfam" id="PF00170">
    <property type="entry name" value="bZIP_1"/>
    <property type="match status" value="1"/>
</dbReference>
<proteinExistence type="inferred from homology"/>
<evidence type="ECO:0000256" key="4">
    <source>
        <dbReference type="ARBA" id="ARBA00023125"/>
    </source>
</evidence>